<feature type="transmembrane region" description="Helical" evidence="1">
    <location>
        <begin position="94"/>
        <end position="117"/>
    </location>
</feature>
<feature type="transmembrane region" description="Helical" evidence="1">
    <location>
        <begin position="12"/>
        <end position="31"/>
    </location>
</feature>
<keyword evidence="1" id="KW-0472">Membrane</keyword>
<evidence type="ECO:0000256" key="1">
    <source>
        <dbReference type="SAM" id="Phobius"/>
    </source>
</evidence>
<dbReference type="EMBL" id="MUMY01000002">
    <property type="protein sequence ID" value="ONM50114.1"/>
    <property type="molecule type" value="Genomic_DNA"/>
</dbReference>
<comment type="caution">
    <text evidence="2">The sequence shown here is derived from an EMBL/GenBank/DDBJ whole genome shotgun (WGS) entry which is preliminary data.</text>
</comment>
<name>A0A1V2TKT0_9NOCA</name>
<keyword evidence="3" id="KW-1185">Reference proteome</keyword>
<evidence type="ECO:0000313" key="2">
    <source>
        <dbReference type="EMBL" id="ONM50114.1"/>
    </source>
</evidence>
<dbReference type="Proteomes" id="UP000188836">
    <property type="component" value="Unassembled WGS sequence"/>
</dbReference>
<evidence type="ECO:0000313" key="3">
    <source>
        <dbReference type="Proteomes" id="UP000188836"/>
    </source>
</evidence>
<gene>
    <name evidence="2" type="ORF">B0T46_03220</name>
</gene>
<reference evidence="2 3" key="1">
    <citation type="journal article" date="2016" name="Antonie Van Leeuwenhoek">
        <title>Nocardia donostiensis sp. nov., isolated from human respiratory specimens.</title>
        <authorList>
            <person name="Ercibengoa M."/>
            <person name="Bell M."/>
            <person name="Marimon J.M."/>
            <person name="Humrighouse B."/>
            <person name="Klenk H.P."/>
            <person name="Potter G."/>
            <person name="Perez-Trallero E."/>
        </authorList>
    </citation>
    <scope>NUCLEOTIDE SEQUENCE [LARGE SCALE GENOMIC DNA]</scope>
    <source>
        <strain evidence="2 3">X1655</strain>
    </source>
</reference>
<keyword evidence="1" id="KW-1133">Transmembrane helix</keyword>
<protein>
    <submittedName>
        <fullName evidence="2">Uncharacterized protein</fullName>
    </submittedName>
</protein>
<keyword evidence="1" id="KW-0812">Transmembrane</keyword>
<sequence>MPTPGSTVAQLRGAFVGGVSAAVSIAAHAVGGGTVTPGQSSIALLLAGCTVTGVLAGRASSGFGIMRVMALLAGGQALGHTALTLAPGHQHSTGGAAAMLVAHLIAIPVGALLIHAAERALVCVVSRLRRSFHALRTLAPPPCSPVVVLLESNLPAPHELFLGRGLGTRGPPPVHA</sequence>
<dbReference type="OrthoDB" id="4569284at2"/>
<feature type="transmembrane region" description="Helical" evidence="1">
    <location>
        <begin position="68"/>
        <end position="88"/>
    </location>
</feature>
<accession>A0A1V2TKT0</accession>
<dbReference type="STRING" id="1538463.B0T36_07315"/>
<feature type="transmembrane region" description="Helical" evidence="1">
    <location>
        <begin position="37"/>
        <end position="56"/>
    </location>
</feature>
<dbReference type="RefSeq" id="WP_077114933.1">
    <property type="nucleotide sequence ID" value="NZ_LOKT01000004.1"/>
</dbReference>
<proteinExistence type="predicted"/>
<dbReference type="AlphaFoldDB" id="A0A1V2TKT0"/>
<organism evidence="2 3">
    <name type="scientific">Nocardia donostiensis</name>
    <dbReference type="NCBI Taxonomy" id="1538463"/>
    <lineage>
        <taxon>Bacteria</taxon>
        <taxon>Bacillati</taxon>
        <taxon>Actinomycetota</taxon>
        <taxon>Actinomycetes</taxon>
        <taxon>Mycobacteriales</taxon>
        <taxon>Nocardiaceae</taxon>
        <taxon>Nocardia</taxon>
    </lineage>
</organism>